<dbReference type="EMBL" id="QUNI01000004">
    <property type="protein sequence ID" value="REG99477.1"/>
    <property type="molecule type" value="Genomic_DNA"/>
</dbReference>
<evidence type="ECO:0000313" key="3">
    <source>
        <dbReference type="Proteomes" id="UP000257136"/>
    </source>
</evidence>
<reference evidence="2 3" key="1">
    <citation type="submission" date="2018-08" db="EMBL/GenBank/DDBJ databases">
        <title>Genomic Encyclopedia of Archaeal and Bacterial Type Strains, Phase II (KMG-II): from individual species to whole genera.</title>
        <authorList>
            <person name="Goeker M."/>
        </authorList>
    </citation>
    <scope>NUCLEOTIDE SEQUENCE [LARGE SCALE GENOMIC DNA]</scope>
    <source>
        <strain evidence="2 3">DSM 100880</strain>
    </source>
</reference>
<dbReference type="RefSeq" id="WP_115812158.1">
    <property type="nucleotide sequence ID" value="NZ_QUNI01000004.1"/>
</dbReference>
<sequence>MLTDDLLAQTNYNLELYARNANARLTDSERIKIVDGDFNDEQPLFKAMEGVDVVNLNDMNDYDAIKNILAVIKKHNVKRIITASIIDIYGKANFDHLSFIEHLAWKKAVRDEEYDCCVDKLSLIEKRFLNFEKRFQNTFKLVYMSSLKAPFMYNENAENICYLMIDQGISYEGYYKITIGSALESKSVNDTIIAANTLVLDLSGASIFRNYNDRKTEVSILFKKALLQFDLLEQFGPLLQQKYPIKDSKVRQGLFTSFARIRSEAFSDYCYRGELISSLLFELSYTIVKTMVLPAFYTCCAN</sequence>
<protein>
    <submittedName>
        <fullName evidence="2">Putative NAD(P)-binding protein</fullName>
    </submittedName>
</protein>
<feature type="domain" description="NAD(P)-binding" evidence="1">
    <location>
        <begin position="2"/>
        <end position="107"/>
    </location>
</feature>
<dbReference type="Proteomes" id="UP000257136">
    <property type="component" value="Unassembled WGS sequence"/>
</dbReference>
<dbReference type="InterPro" id="IPR016040">
    <property type="entry name" value="NAD(P)-bd_dom"/>
</dbReference>
<keyword evidence="3" id="KW-1185">Reference proteome</keyword>
<evidence type="ECO:0000313" key="2">
    <source>
        <dbReference type="EMBL" id="REG99477.1"/>
    </source>
</evidence>
<dbReference type="AlphaFoldDB" id="A0A3E0EMM6"/>
<dbReference type="Gene3D" id="3.40.50.720">
    <property type="entry name" value="NAD(P)-binding Rossmann-like Domain"/>
    <property type="match status" value="1"/>
</dbReference>
<dbReference type="OrthoDB" id="9803892at2"/>
<organism evidence="2 3">
    <name type="scientific">Flavobacterium aquicola</name>
    <dbReference type="NCBI Taxonomy" id="1682742"/>
    <lineage>
        <taxon>Bacteria</taxon>
        <taxon>Pseudomonadati</taxon>
        <taxon>Bacteroidota</taxon>
        <taxon>Flavobacteriia</taxon>
        <taxon>Flavobacteriales</taxon>
        <taxon>Flavobacteriaceae</taxon>
        <taxon>Flavobacterium</taxon>
    </lineage>
</organism>
<name>A0A3E0EMM6_9FLAO</name>
<dbReference type="SUPFAM" id="SSF51735">
    <property type="entry name" value="NAD(P)-binding Rossmann-fold domains"/>
    <property type="match status" value="1"/>
</dbReference>
<dbReference type="InterPro" id="IPR036291">
    <property type="entry name" value="NAD(P)-bd_dom_sf"/>
</dbReference>
<proteinExistence type="predicted"/>
<dbReference type="Pfam" id="PF13460">
    <property type="entry name" value="NAD_binding_10"/>
    <property type="match status" value="1"/>
</dbReference>
<comment type="caution">
    <text evidence="2">The sequence shown here is derived from an EMBL/GenBank/DDBJ whole genome shotgun (WGS) entry which is preliminary data.</text>
</comment>
<gene>
    <name evidence="2" type="ORF">C8P67_10495</name>
</gene>
<evidence type="ECO:0000259" key="1">
    <source>
        <dbReference type="Pfam" id="PF13460"/>
    </source>
</evidence>
<accession>A0A3E0EMM6</accession>